<gene>
    <name evidence="18" type="ORF">H9871_00335</name>
</gene>
<protein>
    <recommendedName>
        <fullName evidence="5">phosphoserine transaminase</fullName>
        <ecNumber evidence="5">2.6.1.52</ecNumber>
    </recommendedName>
    <alternativeName>
        <fullName evidence="13">Phosphohydroxythreonine aminotransferase</fullName>
    </alternativeName>
</protein>
<organism evidence="18 19">
    <name type="scientific">Candidatus Nesterenkonia stercoripullorum</name>
    <dbReference type="NCBI Taxonomy" id="2838701"/>
    <lineage>
        <taxon>Bacteria</taxon>
        <taxon>Bacillati</taxon>
        <taxon>Actinomycetota</taxon>
        <taxon>Actinomycetes</taxon>
        <taxon>Micrococcales</taxon>
        <taxon>Micrococcaceae</taxon>
        <taxon>Nesterenkonia</taxon>
    </lineage>
</organism>
<evidence type="ECO:0000313" key="19">
    <source>
        <dbReference type="Proteomes" id="UP000824151"/>
    </source>
</evidence>
<dbReference type="InterPro" id="IPR006272">
    <property type="entry name" value="Pser_aminoTfrase_mycobac"/>
</dbReference>
<dbReference type="InterPro" id="IPR015424">
    <property type="entry name" value="PyrdxlP-dep_Trfase"/>
</dbReference>
<comment type="similarity">
    <text evidence="4">Belongs to the class-V pyridoxal-phosphate-dependent aminotransferase family. SerC subfamily.</text>
</comment>
<reference evidence="18" key="2">
    <citation type="submission" date="2021-04" db="EMBL/GenBank/DDBJ databases">
        <authorList>
            <person name="Gilroy R."/>
        </authorList>
    </citation>
    <scope>NUCLEOTIDE SEQUENCE</scope>
    <source>
        <strain evidence="18">ChiHejej3B27-3195</strain>
    </source>
</reference>
<evidence type="ECO:0000256" key="14">
    <source>
        <dbReference type="ARBA" id="ARBA00047630"/>
    </source>
</evidence>
<keyword evidence="7 18" id="KW-0032">Aminotransferase</keyword>
<keyword evidence="10" id="KW-0663">Pyridoxal phosphate</keyword>
<feature type="domain" description="Aminotransferase class V" evidence="17">
    <location>
        <begin position="147"/>
        <end position="332"/>
    </location>
</feature>
<dbReference type="GO" id="GO:0006564">
    <property type="term" value="P:L-serine biosynthetic process"/>
    <property type="evidence" value="ECO:0007669"/>
    <property type="project" value="UniProtKB-KW"/>
</dbReference>
<comment type="pathway">
    <text evidence="3">Amino-acid biosynthesis; L-serine biosynthesis; L-serine from 3-phospho-D-glycerate: step 2/3.</text>
</comment>
<evidence type="ECO:0000313" key="18">
    <source>
        <dbReference type="EMBL" id="HIW98570.1"/>
    </source>
</evidence>
<evidence type="ECO:0000259" key="17">
    <source>
        <dbReference type="Pfam" id="PF00266"/>
    </source>
</evidence>
<sequence length="371" mass="39746">MTSERVSIPHDLLPTDGRFGAGPSKVRPEQVRALNSAGRHLLGTSHRQAPVRDLVGSIREGLTTLFEAPDGYEVVLGVGGSTAFWDVAAFSLIQEKAQHLSFGEFGGKFAKATHNAPFLADSTILTAEPGTRPEPVAETGVDAYAWPQNETSTGVAADVTRVAGADDDALVLVDATSAAGGLAVDIAQTDAYYFAPQKNFASDGGLWIAMLSPAAVERAERLAAQRWIPDFLNLQTAIENSRKNQTYNTPALATVVTLDEQIRWINDSGGLGFAANRTADSASRVYEWAEASPVADPFVERAADRSNVIVTVDFDESVNAAALASTLRENGIVDVEPYRKLGRNQLRIATFVSIEPEDVSKLLSAIDYLLD</sequence>
<evidence type="ECO:0000256" key="13">
    <source>
        <dbReference type="ARBA" id="ARBA00031421"/>
    </source>
</evidence>
<dbReference type="InterPro" id="IPR022278">
    <property type="entry name" value="Pser_aminoTfrase"/>
</dbReference>
<dbReference type="PIRSF" id="PIRSF000525">
    <property type="entry name" value="SerC"/>
    <property type="match status" value="1"/>
</dbReference>
<evidence type="ECO:0000256" key="16">
    <source>
        <dbReference type="SAM" id="MobiDB-lite"/>
    </source>
</evidence>
<keyword evidence="12" id="KW-0718">Serine biosynthesis</keyword>
<evidence type="ECO:0000256" key="4">
    <source>
        <dbReference type="ARBA" id="ARBA00006904"/>
    </source>
</evidence>
<proteinExistence type="inferred from homology"/>
<dbReference type="NCBIfam" id="TIGR01366">
    <property type="entry name" value="serC_3"/>
    <property type="match status" value="1"/>
</dbReference>
<dbReference type="GO" id="GO:0008453">
    <property type="term" value="F:alanine-glyoxylate transaminase activity"/>
    <property type="evidence" value="ECO:0007669"/>
    <property type="project" value="TreeGrafter"/>
</dbReference>
<reference evidence="18" key="1">
    <citation type="journal article" date="2021" name="PeerJ">
        <title>Extensive microbial diversity within the chicken gut microbiome revealed by metagenomics and culture.</title>
        <authorList>
            <person name="Gilroy R."/>
            <person name="Ravi A."/>
            <person name="Getino M."/>
            <person name="Pursley I."/>
            <person name="Horton D.L."/>
            <person name="Alikhan N.F."/>
            <person name="Baker D."/>
            <person name="Gharbi K."/>
            <person name="Hall N."/>
            <person name="Watson M."/>
            <person name="Adriaenssens E.M."/>
            <person name="Foster-Nyarko E."/>
            <person name="Jarju S."/>
            <person name="Secka A."/>
            <person name="Antonio M."/>
            <person name="Oren A."/>
            <person name="Chaudhuri R.R."/>
            <person name="La Ragione R."/>
            <person name="Hildebrand F."/>
            <person name="Pallen M.J."/>
        </authorList>
    </citation>
    <scope>NUCLEOTIDE SEQUENCE</scope>
    <source>
        <strain evidence="18">ChiHejej3B27-3195</strain>
    </source>
</reference>
<dbReference type="InterPro" id="IPR015421">
    <property type="entry name" value="PyrdxlP-dep_Trfase_major"/>
</dbReference>
<dbReference type="PANTHER" id="PTHR21152">
    <property type="entry name" value="AMINOTRANSFERASE CLASS V"/>
    <property type="match status" value="1"/>
</dbReference>
<name>A0A9D1S0F3_9MICC</name>
<dbReference type="GO" id="GO:0004648">
    <property type="term" value="F:O-phospho-L-serine:2-oxoglutarate aminotransferase activity"/>
    <property type="evidence" value="ECO:0007669"/>
    <property type="project" value="UniProtKB-EC"/>
</dbReference>
<evidence type="ECO:0000256" key="10">
    <source>
        <dbReference type="ARBA" id="ARBA00022898"/>
    </source>
</evidence>
<comment type="catalytic activity">
    <reaction evidence="15">
        <text>O-phospho-L-serine + 2-oxoglutarate = 3-phosphooxypyruvate + L-glutamate</text>
        <dbReference type="Rhea" id="RHEA:14329"/>
        <dbReference type="ChEBI" id="CHEBI:16810"/>
        <dbReference type="ChEBI" id="CHEBI:18110"/>
        <dbReference type="ChEBI" id="CHEBI:29985"/>
        <dbReference type="ChEBI" id="CHEBI:57524"/>
        <dbReference type="EC" id="2.6.1.52"/>
    </reaction>
</comment>
<keyword evidence="11" id="KW-0664">Pyridoxine biosynthesis</keyword>
<evidence type="ECO:0000256" key="5">
    <source>
        <dbReference type="ARBA" id="ARBA00013030"/>
    </source>
</evidence>
<dbReference type="Proteomes" id="UP000824151">
    <property type="component" value="Unassembled WGS sequence"/>
</dbReference>
<evidence type="ECO:0000256" key="8">
    <source>
        <dbReference type="ARBA" id="ARBA00022605"/>
    </source>
</evidence>
<feature type="region of interest" description="Disordered" evidence="16">
    <location>
        <begin position="1"/>
        <end position="25"/>
    </location>
</feature>
<dbReference type="GO" id="GO:0019265">
    <property type="term" value="P:glycine biosynthetic process, by transamination of glyoxylate"/>
    <property type="evidence" value="ECO:0007669"/>
    <property type="project" value="TreeGrafter"/>
</dbReference>
<evidence type="ECO:0000256" key="11">
    <source>
        <dbReference type="ARBA" id="ARBA00023096"/>
    </source>
</evidence>
<keyword evidence="6" id="KW-0963">Cytoplasm</keyword>
<accession>A0A9D1S0F3</accession>
<dbReference type="InterPro" id="IPR000192">
    <property type="entry name" value="Aminotrans_V_dom"/>
</dbReference>
<comment type="catalytic activity">
    <reaction evidence="14">
        <text>4-(phosphooxy)-L-threonine + 2-oxoglutarate = (R)-3-hydroxy-2-oxo-4-phosphooxybutanoate + L-glutamate</text>
        <dbReference type="Rhea" id="RHEA:16573"/>
        <dbReference type="ChEBI" id="CHEBI:16810"/>
        <dbReference type="ChEBI" id="CHEBI:29985"/>
        <dbReference type="ChEBI" id="CHEBI:58452"/>
        <dbReference type="ChEBI" id="CHEBI:58538"/>
        <dbReference type="EC" id="2.6.1.52"/>
    </reaction>
</comment>
<dbReference type="Pfam" id="PF00266">
    <property type="entry name" value="Aminotran_5"/>
    <property type="match status" value="1"/>
</dbReference>
<keyword evidence="8" id="KW-0028">Amino-acid biosynthesis</keyword>
<evidence type="ECO:0000256" key="7">
    <source>
        <dbReference type="ARBA" id="ARBA00022576"/>
    </source>
</evidence>
<dbReference type="EC" id="2.6.1.52" evidence="5"/>
<dbReference type="GO" id="GO:0008615">
    <property type="term" value="P:pyridoxine biosynthetic process"/>
    <property type="evidence" value="ECO:0007669"/>
    <property type="project" value="UniProtKB-KW"/>
</dbReference>
<evidence type="ECO:0000256" key="1">
    <source>
        <dbReference type="ARBA" id="ARBA00001933"/>
    </source>
</evidence>
<dbReference type="GO" id="GO:0004760">
    <property type="term" value="F:L-serine-pyruvate transaminase activity"/>
    <property type="evidence" value="ECO:0007669"/>
    <property type="project" value="TreeGrafter"/>
</dbReference>
<evidence type="ECO:0000256" key="9">
    <source>
        <dbReference type="ARBA" id="ARBA00022679"/>
    </source>
</evidence>
<dbReference type="EMBL" id="DXGD01000015">
    <property type="protein sequence ID" value="HIW98570.1"/>
    <property type="molecule type" value="Genomic_DNA"/>
</dbReference>
<dbReference type="Gene3D" id="3.40.640.10">
    <property type="entry name" value="Type I PLP-dependent aspartate aminotransferase-like (Major domain)"/>
    <property type="match status" value="1"/>
</dbReference>
<evidence type="ECO:0000256" key="15">
    <source>
        <dbReference type="ARBA" id="ARBA00049007"/>
    </source>
</evidence>
<comment type="cofactor">
    <cofactor evidence="1">
        <name>pyridoxal 5'-phosphate</name>
        <dbReference type="ChEBI" id="CHEBI:597326"/>
    </cofactor>
</comment>
<comment type="function">
    <text evidence="2">Catalyzes the reversible conversion of 3-phosphohydroxypyruvate to phosphoserine and of 3-hydroxy-2-oxo-4-phosphonooxybutanoate to phosphohydroxythreonine.</text>
</comment>
<comment type="caution">
    <text evidence="18">The sequence shown here is derived from an EMBL/GenBank/DDBJ whole genome shotgun (WGS) entry which is preliminary data.</text>
</comment>
<evidence type="ECO:0000256" key="3">
    <source>
        <dbReference type="ARBA" id="ARBA00005099"/>
    </source>
</evidence>
<dbReference type="PANTHER" id="PTHR21152:SF40">
    <property type="entry name" value="ALANINE--GLYOXYLATE AMINOTRANSFERASE"/>
    <property type="match status" value="1"/>
</dbReference>
<dbReference type="InterPro" id="IPR015422">
    <property type="entry name" value="PyrdxlP-dep_Trfase_small"/>
</dbReference>
<dbReference type="SUPFAM" id="SSF53383">
    <property type="entry name" value="PLP-dependent transferases"/>
    <property type="match status" value="1"/>
</dbReference>
<evidence type="ECO:0000256" key="12">
    <source>
        <dbReference type="ARBA" id="ARBA00023299"/>
    </source>
</evidence>
<evidence type="ECO:0000256" key="2">
    <source>
        <dbReference type="ARBA" id="ARBA00003483"/>
    </source>
</evidence>
<keyword evidence="9 18" id="KW-0808">Transferase</keyword>
<dbReference type="Gene3D" id="3.90.1150.10">
    <property type="entry name" value="Aspartate Aminotransferase, domain 1"/>
    <property type="match status" value="1"/>
</dbReference>
<evidence type="ECO:0000256" key="6">
    <source>
        <dbReference type="ARBA" id="ARBA00022490"/>
    </source>
</evidence>
<dbReference type="AlphaFoldDB" id="A0A9D1S0F3"/>